<protein>
    <submittedName>
        <fullName evidence="4">Amidohydrolase family protein</fullName>
    </submittedName>
</protein>
<comment type="caution">
    <text evidence="4">The sequence shown here is derived from an EMBL/GenBank/DDBJ whole genome shotgun (WGS) entry which is preliminary data.</text>
</comment>
<dbReference type="SUPFAM" id="SSF51556">
    <property type="entry name" value="Metallo-dependent hydrolases"/>
    <property type="match status" value="1"/>
</dbReference>
<name>A0ABU3S948_9HYPH</name>
<evidence type="ECO:0000313" key="4">
    <source>
        <dbReference type="EMBL" id="MDU0341269.1"/>
    </source>
</evidence>
<dbReference type="SUPFAM" id="SSF51338">
    <property type="entry name" value="Composite domain of metallo-dependent hydrolases"/>
    <property type="match status" value="1"/>
</dbReference>
<dbReference type="PANTHER" id="PTHR43794">
    <property type="entry name" value="AMINOHYDROLASE SSNA-RELATED"/>
    <property type="match status" value="1"/>
</dbReference>
<evidence type="ECO:0000259" key="3">
    <source>
        <dbReference type="Pfam" id="PF01979"/>
    </source>
</evidence>
<comment type="similarity">
    <text evidence="1">Belongs to the metallo-dependent hydrolases superfamily. ATZ/TRZ family.</text>
</comment>
<evidence type="ECO:0000256" key="2">
    <source>
        <dbReference type="ARBA" id="ARBA00022801"/>
    </source>
</evidence>
<dbReference type="InterPro" id="IPR011059">
    <property type="entry name" value="Metal-dep_hydrolase_composite"/>
</dbReference>
<gene>
    <name evidence="4" type="ORF">RKE40_15325</name>
</gene>
<dbReference type="RefSeq" id="WP_316019098.1">
    <property type="nucleotide sequence ID" value="NZ_JAWDID010000022.1"/>
</dbReference>
<evidence type="ECO:0000313" key="5">
    <source>
        <dbReference type="Proteomes" id="UP001254257"/>
    </source>
</evidence>
<organism evidence="4 5">
    <name type="scientific">Bosea rubneri</name>
    <dbReference type="NCBI Taxonomy" id="3075434"/>
    <lineage>
        <taxon>Bacteria</taxon>
        <taxon>Pseudomonadati</taxon>
        <taxon>Pseudomonadota</taxon>
        <taxon>Alphaproteobacteria</taxon>
        <taxon>Hyphomicrobiales</taxon>
        <taxon>Boseaceae</taxon>
        <taxon>Bosea</taxon>
    </lineage>
</organism>
<dbReference type="EMBL" id="JAWDID010000022">
    <property type="protein sequence ID" value="MDU0341269.1"/>
    <property type="molecule type" value="Genomic_DNA"/>
</dbReference>
<dbReference type="Proteomes" id="UP001254257">
    <property type="component" value="Unassembled WGS sequence"/>
</dbReference>
<feature type="domain" description="Amidohydrolase-related" evidence="3">
    <location>
        <begin position="59"/>
        <end position="436"/>
    </location>
</feature>
<proteinExistence type="inferred from homology"/>
<keyword evidence="2" id="KW-0378">Hydrolase</keyword>
<evidence type="ECO:0000256" key="1">
    <source>
        <dbReference type="ARBA" id="ARBA00006745"/>
    </source>
</evidence>
<accession>A0ABU3S948</accession>
<reference evidence="4 5" key="1">
    <citation type="submission" date="2023-09" db="EMBL/GenBank/DDBJ databases">
        <title>Whole genome shotgun sequencing (WGS) of Bosea sp. ZW T0_25, isolated from stored onions (Allium cepa).</title>
        <authorList>
            <person name="Stoll D.A."/>
            <person name="Huch M."/>
        </authorList>
    </citation>
    <scope>NUCLEOTIDE SEQUENCE [LARGE SCALE GENOMIC DNA]</scope>
    <source>
        <strain evidence="4 5">ZW T0_25</strain>
    </source>
</reference>
<dbReference type="InterPro" id="IPR032466">
    <property type="entry name" value="Metal_Hydrolase"/>
</dbReference>
<dbReference type="InterPro" id="IPR050287">
    <property type="entry name" value="MTA/SAH_deaminase"/>
</dbReference>
<keyword evidence="5" id="KW-1185">Reference proteome</keyword>
<dbReference type="Gene3D" id="2.30.40.10">
    <property type="entry name" value="Urease, subunit C, domain 1"/>
    <property type="match status" value="1"/>
</dbReference>
<dbReference type="Gene3D" id="3.20.20.140">
    <property type="entry name" value="Metal-dependent hydrolases"/>
    <property type="match status" value="1"/>
</dbReference>
<dbReference type="InterPro" id="IPR006680">
    <property type="entry name" value="Amidohydro-rel"/>
</dbReference>
<dbReference type="PANTHER" id="PTHR43794:SF11">
    <property type="entry name" value="AMIDOHYDROLASE-RELATED DOMAIN-CONTAINING PROTEIN"/>
    <property type="match status" value="1"/>
</dbReference>
<sequence>MTEQIADLVISGGLVVAFDGEQHRYLESGAIAIAGDKILSVGRDFPGPAKRRIDARGQIAIPGQISTHAHIGAHEGPRLLVDGGRREFVRSSFLHFLPQNRVGRPGFLAPQDARASLRYGFASLLRNGVTTVVAFAPAGPRDGELMLETAREFGIRLVWSPVVTGGRYWLEEDGKVSSELDTKAGFQSLEATARFIERLPKTADARVSGLVALDEYYLSTPELRKEAKKVADALGVPFTLHFVEQHREFYETMGQTGLTPVQCLAQEGVLDAGTILAHCVYISTHSAIGYPVEDDIAILGATGVNVAHSPVAFARRGIALESFDRFRRAGVNVALATDTYPLDMFAEMRMASLMNKLADGNFEAGAAADVFRASNLAGASALARPDLGRLQPGAKADIVLVDPRSLSFGANPDPIRALVHLAGPDRVSSVIVDGKVLVEGGRLLVADEEEILAEVTASSQAVWDAHPSHDILGRTVTERFPPSLPLWAE</sequence>
<dbReference type="Pfam" id="PF01979">
    <property type="entry name" value="Amidohydro_1"/>
    <property type="match status" value="1"/>
</dbReference>